<dbReference type="PIRSF" id="PIRSF000390">
    <property type="entry name" value="PLP_StrS"/>
    <property type="match status" value="1"/>
</dbReference>
<dbReference type="CDD" id="cd00616">
    <property type="entry name" value="AHBA_syn"/>
    <property type="match status" value="1"/>
</dbReference>
<name>A0ABT1BMT2_9BURK</name>
<dbReference type="InterPro" id="IPR000653">
    <property type="entry name" value="DegT/StrS_aminotransferase"/>
</dbReference>
<evidence type="ECO:0000256" key="2">
    <source>
        <dbReference type="ARBA" id="ARBA00037999"/>
    </source>
</evidence>
<dbReference type="EMBL" id="JAMXMC010000006">
    <property type="protein sequence ID" value="MCO5977538.1"/>
    <property type="molecule type" value="Genomic_DNA"/>
</dbReference>
<dbReference type="Gene3D" id="3.90.1150.10">
    <property type="entry name" value="Aspartate Aminotransferase, domain 1"/>
    <property type="match status" value="1"/>
</dbReference>
<comment type="similarity">
    <text evidence="2 3">Belongs to the DegT/DnrJ/EryC1 family.</text>
</comment>
<keyword evidence="1 3" id="KW-0663">Pyridoxal phosphate</keyword>
<organism evidence="4 5">
    <name type="scientific">Ideonella oryzae</name>
    <dbReference type="NCBI Taxonomy" id="2937441"/>
    <lineage>
        <taxon>Bacteria</taxon>
        <taxon>Pseudomonadati</taxon>
        <taxon>Pseudomonadota</taxon>
        <taxon>Betaproteobacteria</taxon>
        <taxon>Burkholderiales</taxon>
        <taxon>Sphaerotilaceae</taxon>
        <taxon>Ideonella</taxon>
    </lineage>
</organism>
<comment type="caution">
    <text evidence="4">The sequence shown here is derived from an EMBL/GenBank/DDBJ whole genome shotgun (WGS) entry which is preliminary data.</text>
</comment>
<dbReference type="Proteomes" id="UP001204851">
    <property type="component" value="Unassembled WGS sequence"/>
</dbReference>
<gene>
    <name evidence="4" type="ORF">M0L44_12580</name>
</gene>
<dbReference type="InterPro" id="IPR015422">
    <property type="entry name" value="PyrdxlP-dep_Trfase_small"/>
</dbReference>
<evidence type="ECO:0000313" key="4">
    <source>
        <dbReference type="EMBL" id="MCO5977538.1"/>
    </source>
</evidence>
<dbReference type="PANTHER" id="PTHR30244:SF9">
    <property type="entry name" value="PROTEIN RV3402C"/>
    <property type="match status" value="1"/>
</dbReference>
<protein>
    <submittedName>
        <fullName evidence="4">DegT/DnrJ/EryC1/StrS family aminotransferase</fullName>
    </submittedName>
</protein>
<dbReference type="PANTHER" id="PTHR30244">
    <property type="entry name" value="TRANSAMINASE"/>
    <property type="match status" value="1"/>
</dbReference>
<evidence type="ECO:0000256" key="1">
    <source>
        <dbReference type="ARBA" id="ARBA00022898"/>
    </source>
</evidence>
<dbReference type="SUPFAM" id="SSF53383">
    <property type="entry name" value="PLP-dependent transferases"/>
    <property type="match status" value="1"/>
</dbReference>
<keyword evidence="4" id="KW-0808">Transferase</keyword>
<evidence type="ECO:0000313" key="5">
    <source>
        <dbReference type="Proteomes" id="UP001204851"/>
    </source>
</evidence>
<proteinExistence type="inferred from homology"/>
<dbReference type="Pfam" id="PF01041">
    <property type="entry name" value="DegT_DnrJ_EryC1"/>
    <property type="match status" value="1"/>
</dbReference>
<keyword evidence="4" id="KW-0032">Aminotransferase</keyword>
<dbReference type="InterPro" id="IPR015424">
    <property type="entry name" value="PyrdxlP-dep_Trfase"/>
</dbReference>
<sequence>MPMPSPPASTPVPAEPARLEDLALLGGPPLFDRMLYVGRPSMAPDAEVHARIQSALDRRWLTNDGPLVQELERRCGERLQVPHCIAVNNATLGLEVALRALGVQGEVLLPAFTFIGTAHAVQWLGLTPVFGDVCDADHGLDPAEVERRITPATGAILAVHLWGRACAVEALEAIARRHGIPLILDAAHAMGCGHAGRPLGSRGTVEVFSLHATKGLNALEGGLITTGDAALAERIRLMRNFGIPGEDQVRCVGTNAKMNEFSAAVGLANLDHFDDLCVHNQQLHAAYGAALAEAPGLRLMQPEPGQAFSHHYIVLELLPTATLHRDQLVSLLRAENVYARRYFRPGCHQAEPYRSRPGGPPVLPVTERLGQTLLQLPSGLQITPEEAHRLGRRLAWCLRHGDAVATRLPRMA</sequence>
<dbReference type="GO" id="GO:0008483">
    <property type="term" value="F:transaminase activity"/>
    <property type="evidence" value="ECO:0007669"/>
    <property type="project" value="UniProtKB-KW"/>
</dbReference>
<evidence type="ECO:0000256" key="3">
    <source>
        <dbReference type="RuleBase" id="RU004508"/>
    </source>
</evidence>
<accession>A0ABT1BMT2</accession>
<dbReference type="InterPro" id="IPR015421">
    <property type="entry name" value="PyrdxlP-dep_Trfase_major"/>
</dbReference>
<dbReference type="Gene3D" id="3.40.640.10">
    <property type="entry name" value="Type I PLP-dependent aspartate aminotransferase-like (Major domain)"/>
    <property type="match status" value="1"/>
</dbReference>
<keyword evidence="5" id="KW-1185">Reference proteome</keyword>
<reference evidence="4 5" key="1">
    <citation type="submission" date="2022-06" db="EMBL/GenBank/DDBJ databases">
        <title>Ideonella sp. NS12-5 Genome sequencing and assembly.</title>
        <authorList>
            <person name="Jung Y."/>
        </authorList>
    </citation>
    <scope>NUCLEOTIDE SEQUENCE [LARGE SCALE GENOMIC DNA]</scope>
    <source>
        <strain evidence="4 5">NS12-5</strain>
    </source>
</reference>